<dbReference type="AlphaFoldDB" id="A0A1M4VGK1"/>
<dbReference type="EMBL" id="FQUU01000003">
    <property type="protein sequence ID" value="SHE68032.1"/>
    <property type="molecule type" value="Genomic_DNA"/>
</dbReference>
<dbReference type="SUPFAM" id="SSF51735">
    <property type="entry name" value="NAD(P)-binding Rossmann-fold domains"/>
    <property type="match status" value="1"/>
</dbReference>
<dbReference type="OrthoDB" id="9815825at2"/>
<evidence type="ECO:0000259" key="1">
    <source>
        <dbReference type="Pfam" id="PF01408"/>
    </source>
</evidence>
<dbReference type="Gene3D" id="3.30.360.10">
    <property type="entry name" value="Dihydrodipicolinate Reductase, domain 2"/>
    <property type="match status" value="1"/>
</dbReference>
<name>A0A1M4VGK1_9BACT</name>
<dbReference type="RefSeq" id="WP_072833997.1">
    <property type="nucleotide sequence ID" value="NZ_FQUU01000003.1"/>
</dbReference>
<proteinExistence type="predicted"/>
<dbReference type="Pfam" id="PF01408">
    <property type="entry name" value="GFO_IDH_MocA"/>
    <property type="match status" value="1"/>
</dbReference>
<feature type="domain" description="Gfo/Idh/MocA-like oxidoreductase N-terminal" evidence="1">
    <location>
        <begin position="3"/>
        <end position="121"/>
    </location>
</feature>
<dbReference type="STRING" id="1121884.SAMN02745131_00849"/>
<accession>A0A1M4VGK1</accession>
<organism evidence="2 3">
    <name type="scientific">Flavisolibacter ginsengisoli DSM 18119</name>
    <dbReference type="NCBI Taxonomy" id="1121884"/>
    <lineage>
        <taxon>Bacteria</taxon>
        <taxon>Pseudomonadati</taxon>
        <taxon>Bacteroidota</taxon>
        <taxon>Chitinophagia</taxon>
        <taxon>Chitinophagales</taxon>
        <taxon>Chitinophagaceae</taxon>
        <taxon>Flavisolibacter</taxon>
    </lineage>
</organism>
<keyword evidence="3" id="KW-1185">Reference proteome</keyword>
<sequence>MSFKALVIGCGNIGSGYDFSNDQVLTHAKAFRLNPEIEFSVSDVNEKAAIETATKYGVRYYTRLSDEELKEFNIISLCTSTKYHFEYLKRISGLSSPFIICEKPVVATLNEVNALRTLELDPQKILVNYIRRFQPGYHLLKHRLAEICHVEQINLINLKYHRGLLNSASHGLDLLTFLLEREVRFDEVQMLSKGFDAFETDPTIIGSFLLNGIPVMLQGFIDSTYSIFEVEIYTKSQKILIENSGDTIKYYKTVDGVLFEDRNMRQEEVLKDYMVAVVEKALSCMKGNSETNFSSALQLNEEVLKLIETIK</sequence>
<dbReference type="PANTHER" id="PTHR43377:SF1">
    <property type="entry name" value="BILIVERDIN REDUCTASE A"/>
    <property type="match status" value="1"/>
</dbReference>
<gene>
    <name evidence="2" type="ORF">SAMN02745131_00849</name>
</gene>
<dbReference type="InterPro" id="IPR000683">
    <property type="entry name" value="Gfo/Idh/MocA-like_OxRdtase_N"/>
</dbReference>
<evidence type="ECO:0000313" key="3">
    <source>
        <dbReference type="Proteomes" id="UP000184048"/>
    </source>
</evidence>
<dbReference type="InterPro" id="IPR051450">
    <property type="entry name" value="Gfo/Idh/MocA_Oxidoreductases"/>
</dbReference>
<dbReference type="GO" id="GO:0000166">
    <property type="term" value="F:nucleotide binding"/>
    <property type="evidence" value="ECO:0007669"/>
    <property type="project" value="InterPro"/>
</dbReference>
<evidence type="ECO:0000313" key="2">
    <source>
        <dbReference type="EMBL" id="SHE68032.1"/>
    </source>
</evidence>
<reference evidence="2 3" key="1">
    <citation type="submission" date="2016-11" db="EMBL/GenBank/DDBJ databases">
        <authorList>
            <person name="Jaros S."/>
            <person name="Januszkiewicz K."/>
            <person name="Wedrychowicz H."/>
        </authorList>
    </citation>
    <scope>NUCLEOTIDE SEQUENCE [LARGE SCALE GENOMIC DNA]</scope>
    <source>
        <strain evidence="2 3">DSM 18119</strain>
    </source>
</reference>
<protein>
    <submittedName>
        <fullName evidence="2">Predicted dehydrogenase</fullName>
    </submittedName>
</protein>
<dbReference type="InterPro" id="IPR036291">
    <property type="entry name" value="NAD(P)-bd_dom_sf"/>
</dbReference>
<dbReference type="PANTHER" id="PTHR43377">
    <property type="entry name" value="BILIVERDIN REDUCTASE A"/>
    <property type="match status" value="1"/>
</dbReference>
<dbReference type="Gene3D" id="3.40.50.720">
    <property type="entry name" value="NAD(P)-binding Rossmann-like Domain"/>
    <property type="match status" value="1"/>
</dbReference>
<dbReference type="Proteomes" id="UP000184048">
    <property type="component" value="Unassembled WGS sequence"/>
</dbReference>